<comment type="subcellular location">
    <subcellularLocation>
        <location evidence="1">Nucleus</location>
        <location evidence="1">Nucleolus</location>
    </subcellularLocation>
    <subcellularLocation>
        <location evidence="2">Nucleus</location>
        <location evidence="2">Nucleoplasm</location>
    </subcellularLocation>
</comment>
<dbReference type="FunFam" id="3.40.50.300:FF:001887">
    <property type="entry name" value="Midasin"/>
    <property type="match status" value="1"/>
</dbReference>
<dbReference type="FunFam" id="3.40.50.300:FF:001384">
    <property type="entry name" value="Midasin"/>
    <property type="match status" value="1"/>
</dbReference>
<dbReference type="PROSITE" id="PS50234">
    <property type="entry name" value="VWFA"/>
    <property type="match status" value="1"/>
</dbReference>
<dbReference type="GO" id="GO:0005524">
    <property type="term" value="F:ATP binding"/>
    <property type="evidence" value="ECO:0007669"/>
    <property type="project" value="UniProtKB-KW"/>
</dbReference>
<dbReference type="OrthoDB" id="5186at2759"/>
<evidence type="ECO:0000256" key="6">
    <source>
        <dbReference type="ARBA" id="ARBA00022840"/>
    </source>
</evidence>
<comment type="similarity">
    <text evidence="3">Belongs to the midasin family.</text>
</comment>
<dbReference type="GO" id="GO:0003735">
    <property type="term" value="F:structural constituent of ribosome"/>
    <property type="evidence" value="ECO:0007669"/>
    <property type="project" value="InterPro"/>
</dbReference>
<dbReference type="InterPro" id="IPR011704">
    <property type="entry name" value="ATPase_dyneun-rel_AAA"/>
</dbReference>
<dbReference type="Pfam" id="PF17865">
    <property type="entry name" value="AAA_lid_5"/>
    <property type="match status" value="1"/>
</dbReference>
<feature type="compositionally biased region" description="Basic and acidic residues" evidence="9">
    <location>
        <begin position="3213"/>
        <end position="3228"/>
    </location>
</feature>
<proteinExistence type="inferred from homology"/>
<feature type="compositionally biased region" description="Basic and acidic residues" evidence="9">
    <location>
        <begin position="3425"/>
        <end position="3445"/>
    </location>
</feature>
<dbReference type="PROSITE" id="PS00675">
    <property type="entry name" value="SIGMA54_INTERACT_1"/>
    <property type="match status" value="1"/>
</dbReference>
<dbReference type="Pfam" id="PF07728">
    <property type="entry name" value="AAA_5"/>
    <property type="match status" value="7"/>
</dbReference>
<feature type="region of interest" description="Disordered" evidence="9">
    <location>
        <begin position="3207"/>
        <end position="3228"/>
    </location>
</feature>
<accession>S8DXN7</accession>
<feature type="region of interest" description="Disordered" evidence="9">
    <location>
        <begin position="3595"/>
        <end position="3623"/>
    </location>
</feature>
<keyword evidence="7" id="KW-0143">Chaperone</keyword>
<keyword evidence="8" id="KW-0539">Nucleus</keyword>
<dbReference type="CDD" id="cd00009">
    <property type="entry name" value="AAA"/>
    <property type="match status" value="2"/>
</dbReference>
<evidence type="ECO:0000256" key="9">
    <source>
        <dbReference type="SAM" id="MobiDB-lite"/>
    </source>
</evidence>
<evidence type="ECO:0000313" key="11">
    <source>
        <dbReference type="EMBL" id="EPS68043.1"/>
    </source>
</evidence>
<dbReference type="FunFam" id="3.40.50.300:FF:001861">
    <property type="entry name" value="Midasin"/>
    <property type="match status" value="1"/>
</dbReference>
<evidence type="ECO:0000256" key="3">
    <source>
        <dbReference type="ARBA" id="ARBA00007188"/>
    </source>
</evidence>
<dbReference type="PANTHER" id="PTHR48103">
    <property type="entry name" value="MIDASIN-RELATED"/>
    <property type="match status" value="1"/>
</dbReference>
<evidence type="ECO:0000259" key="10">
    <source>
        <dbReference type="PROSITE" id="PS50234"/>
    </source>
</evidence>
<feature type="compositionally biased region" description="Acidic residues" evidence="9">
    <location>
        <begin position="3555"/>
        <end position="3567"/>
    </location>
</feature>
<dbReference type="SMART" id="SM00382">
    <property type="entry name" value="AAA"/>
    <property type="match status" value="5"/>
</dbReference>
<evidence type="ECO:0000256" key="1">
    <source>
        <dbReference type="ARBA" id="ARBA00004604"/>
    </source>
</evidence>
<dbReference type="GO" id="GO:0016887">
    <property type="term" value="F:ATP hydrolysis activity"/>
    <property type="evidence" value="ECO:0007669"/>
    <property type="project" value="InterPro"/>
</dbReference>
<dbReference type="PROSITE" id="PS01048">
    <property type="entry name" value="RIBOSOMAL_S6"/>
    <property type="match status" value="1"/>
</dbReference>
<reference evidence="11 12" key="1">
    <citation type="journal article" date="2013" name="BMC Genomics">
        <title>The miniature genome of a carnivorous plant Genlisea aurea contains a low number of genes and short non-coding sequences.</title>
        <authorList>
            <person name="Leushkin E.V."/>
            <person name="Sutormin R.A."/>
            <person name="Nabieva E.R."/>
            <person name="Penin A.A."/>
            <person name="Kondrashov A.S."/>
            <person name="Logacheva M.D."/>
        </authorList>
    </citation>
    <scope>NUCLEOTIDE SEQUENCE [LARGE SCALE GENOMIC DNA]</scope>
</reference>
<keyword evidence="5" id="KW-0547">Nucleotide-binding</keyword>
<evidence type="ECO:0000256" key="8">
    <source>
        <dbReference type="ARBA" id="ARBA00023242"/>
    </source>
</evidence>
<dbReference type="FunFam" id="3.40.50.410:FF:000114">
    <property type="entry name" value="Midasin"/>
    <property type="match status" value="1"/>
</dbReference>
<feature type="region of interest" description="Disordered" evidence="9">
    <location>
        <begin position="3243"/>
        <end position="3538"/>
    </location>
</feature>
<feature type="domain" description="VWFA" evidence="10">
    <location>
        <begin position="3788"/>
        <end position="3991"/>
    </location>
</feature>
<feature type="compositionally biased region" description="Acidic residues" evidence="9">
    <location>
        <begin position="3246"/>
        <end position="3262"/>
    </location>
</feature>
<dbReference type="InterPro" id="IPR025662">
    <property type="entry name" value="Sigma_54_int_dom_ATP-bd_1"/>
</dbReference>
<feature type="compositionally biased region" description="Polar residues" evidence="9">
    <location>
        <begin position="3446"/>
        <end position="3459"/>
    </location>
</feature>
<gene>
    <name evidence="11" type="ORF">M569_06727</name>
</gene>
<dbReference type="Proteomes" id="UP000015453">
    <property type="component" value="Unassembled WGS sequence"/>
</dbReference>
<comment type="caution">
    <text evidence="11">The sequence shown here is derived from an EMBL/GenBank/DDBJ whole genome shotgun (WGS) entry which is preliminary data.</text>
</comment>
<dbReference type="GO" id="GO:0005730">
    <property type="term" value="C:nucleolus"/>
    <property type="evidence" value="ECO:0007669"/>
    <property type="project" value="UniProtKB-SubCell"/>
</dbReference>
<evidence type="ECO:0000256" key="5">
    <source>
        <dbReference type="ARBA" id="ARBA00022741"/>
    </source>
</evidence>
<feature type="compositionally biased region" description="Basic and acidic residues" evidence="9">
    <location>
        <begin position="3275"/>
        <end position="3285"/>
    </location>
</feature>
<feature type="compositionally biased region" description="Basic and acidic residues" evidence="9">
    <location>
        <begin position="3365"/>
        <end position="3384"/>
    </location>
</feature>
<evidence type="ECO:0000313" key="12">
    <source>
        <dbReference type="Proteomes" id="UP000015453"/>
    </source>
</evidence>
<keyword evidence="12" id="KW-1185">Reference proteome</keyword>
<evidence type="ECO:0000256" key="4">
    <source>
        <dbReference type="ARBA" id="ARBA00017143"/>
    </source>
</evidence>
<sequence length="4003" mass="451839">MDVSLEKACWNIESSASQTVELATASMNKSFEMISLAVSQRWPVLLYGPSGSGKSSLINNLAHTQRRKVLSIYMDEQTDGKTLIGSYVCTEQPGEFQWQPGSLTQAVKNGFWVVFEDIDKSPPDIFSILVPLLEGAIEFSTGHGEAVKVNDDFRLFATVTSSIPGTYPNMEGASWMKVMIDAPNHSDLLNIMRVCYPELEPLSGKLIETFETANQLTGSHLGLTTSKFNGRFTLRDLLKFSKRVASISVSLDGISSYACERIFTEAVDVFASFSTSEMNRLIIMKGIAKLWAVSEPGILYPANKPVIQEFDRMLQVGRVVLRHAENVLNCEKKPFVNIRASLYALERIACSVQHNEPVLLVGETGTGKTTLVQTLASRLGQKLIVLNLSQQSDVADLLGGFKPTDARFVCIPLYKEFEILFTNSFSSKDNQGFLSQLRKFVTDKNWKMLLNGFHKGVRKIVEIGKASPGNKRKRTDVLLQAWESFSTKLEKARAQVSASDGMVFSFVEGAFITALRNGDWILLDEVNLAPPEILQRVIGVLDNEKGSLCLAERGDIDYISRHSNFRMFACMNPATDAGKRDLAYSIRSRFTEYYVDDALDDDDLALFVECFTGNDSSCTPGNIVRFYKDAKRSEERLQDGANQRPHFSLRSLYRAMEYLVKAKRHFGFERSLYDGFSMFFLNMLDDASSKSMNNLICKHLLSVAVAPQPLPFDSYLVNKAGPHDDDILTSYVLTKSVKEHLRNLAQAVFVGRYPVLLQGPTSSGKTSLVKFLAAVTGHEFVRINNHEHTDLQEYLGSYTSDSSGKLLFQEGALVKAVRKGQWVVLDELNLAPSDVLEALNRLLDDNRELFVPEIRETIRCHPDFMLFATQNPPGFYGGRKILSRAFRNRFMEIHVDDIPQDELTTILERKCQIPGTCAGKMVNVMKELQLHRQSSKIFSGKHGYITPRDLFRWAKRFREFATTRDLVLNGYYLMAERLRDDAEKRVVKDILERCTGLTFSDDELYKQEREAGHHMEAGNCMQHVDNVGKIIWTKSLQRAYFLVERCYKMREPVLLIGETGGGKTTVCQLLSTTLGSKLHILNCHQYTETSDFLGGFYPVRERSGISADFHNLTQSLACSKAFRNYPGDTKISTDINQASQTLDLISLVVKYYKDGSTIFTWQDGPLIEAMKRGELFLIDEISLADDSVLERLNSVLEPERKLLLAEKGGPHLETVDAHENFFLLATMNPGGDYGKKELSPALRNRFTEIWIPSVSEINDLKSIALDRILNSELSYLVDAMLDFWEVYNPSFDISSIKRLESYGWGDVGCSPVADISENMKCDTLFGIDPFYIEKGTDDTTLEDYEFLAPTTHRNSLRVLRALQLKKPVLLEGSPGVGKTSLIIALGKFSGHGVVRINLSEQTDIMDLFGCDLPVESDEGIQFAWSDGILLQALKKGSWVLLDELNLAPQSVLEGLNAILDHRAEVFIPELGKSFKCPTSFRVFGCQNPSYEGGGRKGLPKSFLNRFTKVYVDELIDDDYVSISASKRSKPACFLSPIYLQRMRTAADRKEVLKLYEQTFGVKPFVNKYPRVMLDSSSLCVGTVSIERNLCQLSMSSRKLMILPAIRNTLEAVAHCVRNQWLCILVGPASSGKTSLIRLLAELTGNTLNELNLSSTTDISELLGCFEQYNVFRHYRLVIAQVERYVNEFCNSISSSAGAFSGNKVTVARWLAFLSDIDRSVTCIENTKMRDAIRQLILILECLGRHTCEQPWTFSWSLKDLDNTLSALRKLENDCLKQHYSVKFEWVTGSLVKAIENGEWIVLENANLCNPTVLDRINSLVEQFGSITINECGIVEGNPVVLHPHPRFRMFLTVNPSFGEVSRAMRNRGVEVFMMDPDWLMGETSCPNSYEIEDLQELTSSLKSSLNFSLKYSSRSPADILPHQKILWTLDAWESVTGARGKVASFILQLWLRWHANLWDFCPLVFESQAKDNGILLPFKFFRPLKLLTVDHFLQNPVSIGEYSLHSFNLRAASHNLWQCSPSMTNFHSMLLSVARSLFEQREAIEAIISLLVSSSHRGFTSLIDTYIEPLLTEIYSVTSPNDNRSVGYALFYIGGLRYSLLVASGNLDPCLKHSIKYSILTEKIASLQVEIEVRKECNYLAGTACESDSEFYQKTLLDELNAEGKKMQKKMVFRPNAGKFEELKYLCNDFLKSVNVMVEWIKSLTSFKTEEVASQMYNWQETLSRVNVHLSNEFSAFGDITEPIQVAIYEMKLGLSLMLAGEIYEGCVENSKHDMISIVTSTHELMRFPRVWSHTPVLVKFWGQPILSTQDISLPSNIEALDGLHSFLISTKDALSNPMALPLSLRISFYHHILQRVKYSAAVSQFLCNTSFKLLHEVFDKVALLWIENRMKASVVAEDGKFKFRARTFKMASIIEMDLSNCVNMLPVDSFSEWQELLSEDLDEKIIVNEDEADLELDWDANGSFLGGIVDIHNQLFGSVDLVQRPGRVQISDMDMVSCFLGSYWLGLQVTKDLRGPATYCFDAKLAPVHLLRLCLAHENKLFPSNKLTTMSNFYKDPNSSVIIKLVEPVTQLRHEFLALLKKYDNHPTLLRILEVTDMILALPLDSPLAKALSALEFLLNRVLRLQDTVIKFSTSEHLQPILALVASWHKLEFESWPALLDEVESQIERNVGKLYLVFGVVEASHKHGSSLIHCDEVWVDKSKNLRKRRALSNLLKLLEGFGLSKNRPTMEGQFSRSKTWIRQPSYEVQHLLMQSDHLSENDLTHLQNPSQDNLWEASNKYYFKSIAAILSLEKVSVTRARSYADHLIEIQQEQRAVAYDFSKKLKFLRQHMMPLTSLFSLFESNAKCFPKSSQLSIFKCLWRQKQIFDGLCSLLREEEWLLQTVERNHLSSCSTIKVQVNNLCSFIQKIIPDVQKSKKTLDKHLLGSSGDGYVVGVTLLHPYGINQEMEDVMHRNFELIKTLEKYLSAFHRQDDERRGGAESILLRHIEDMLVQARNAEEQYYSPQQVGLLNNAVSCDEDVLCEYNTSLNNALEETSKHIFGTLRNLGDRSYNFTDGKEDFRDIRKWKFLFEKDIKRLQLELISSNVSRTVRCLGELLSSYGEPNISLSPSTHSKLRHLYFLFEKILSFGDNLLMDFLRIHSMICEVTYGLSNAFSSLFSKGFGGNEDVESTKEVTKEGSGTGMGEGAGMADVSEQINDEDQLLGASSGKQNEDHDSTSDLPDKNEKGIEMEQDFDAEAFSVSEDSEPEENGDTEGDEPESAMGEVGDNSNVVDEKVDHQKGDNDEDNEKYEQGPSANDRDSQEDQLRAKEEESTGAVETSENNDPIESADEDNDAGEKDGLDNCVEDMAVDKNEAFEDPSEEQNRSSDEAVPPKDESHCDEQTEDGESEDLNDTEMNDGEENIDQSSKDVDAEQLAEDDHEVADLDKPTSNDDDGITKEDSLQKSNFFQMSNNNLEQPAFGDGAGQLGGQPSEAEIDATNSDDPNASEFEVSIADSRNGERVRNEQRSSTSLPRQESPSRNLDTNPYRSIGSAIEGWKERVKVSVDLQKEEDMSEDCANDDAEEYGYTAEFQEGTAQALGPAMADQIKDDIPQNESENDSRGNVQKDAEDKARIEKSDPETLLAKNAALNHGFDAKTQHAAIDQEMQDAAESMDMDVDHDKIESGSLESFISVRRSYMSEEMTQFASQSNDDHLGNSRKFEPSADLRDSAAALWRKYESNTTKLSHELVEQLRLVMEPTTASKLQGDYKTGKKINMKKVIPYIASHYRKDKIWQRRTRPSKRDYQVVIAVDDSRSMSEGNCGDFALEALVTVCRAMSQLEVGDLAVASFGKQGNIKLLHDFDQPFTPEAGIKMISSLSFEQENTIVDEPMADLLKYLDTMLEDSAAKRKFSGRNPLLLQQLVLIVADGRFNEKDRLKRYVRDVLNKQQRMVAFLVLDSPNESIVDLMEARVEEKKGVTVCRYMDEFPFPYYVVLKKIEALPRTVADLLRQWFELMHNSRD</sequence>
<feature type="compositionally biased region" description="Basic and acidic residues" evidence="9">
    <location>
        <begin position="3500"/>
        <end position="3509"/>
    </location>
</feature>
<feature type="compositionally biased region" description="Basic and acidic residues" evidence="9">
    <location>
        <begin position="3601"/>
        <end position="3622"/>
    </location>
</feature>
<dbReference type="EMBL" id="AUSU01002808">
    <property type="protein sequence ID" value="EPS68043.1"/>
    <property type="molecule type" value="Genomic_DNA"/>
</dbReference>
<dbReference type="GO" id="GO:0006412">
    <property type="term" value="P:translation"/>
    <property type="evidence" value="ECO:0007669"/>
    <property type="project" value="InterPro"/>
</dbReference>
<dbReference type="GO" id="GO:0019843">
    <property type="term" value="F:rRNA binding"/>
    <property type="evidence" value="ECO:0007669"/>
    <property type="project" value="InterPro"/>
</dbReference>
<dbReference type="SUPFAM" id="SSF53300">
    <property type="entry name" value="vWA-like"/>
    <property type="match status" value="1"/>
</dbReference>
<feature type="compositionally biased region" description="Polar residues" evidence="9">
    <location>
        <begin position="3319"/>
        <end position="3328"/>
    </location>
</feature>
<dbReference type="InterPro" id="IPR012099">
    <property type="entry name" value="Midasin"/>
</dbReference>
<dbReference type="GO" id="GO:0000055">
    <property type="term" value="P:ribosomal large subunit export from nucleus"/>
    <property type="evidence" value="ECO:0007669"/>
    <property type="project" value="TreeGrafter"/>
</dbReference>
<dbReference type="InterPro" id="IPR027417">
    <property type="entry name" value="P-loop_NTPase"/>
</dbReference>
<dbReference type="InterPro" id="IPR003593">
    <property type="entry name" value="AAA+_ATPase"/>
</dbReference>
<name>S8DXN7_9LAMI</name>
<feature type="compositionally biased region" description="Basic and acidic residues" evidence="9">
    <location>
        <begin position="3300"/>
        <end position="3315"/>
    </location>
</feature>
<dbReference type="GO" id="GO:0030687">
    <property type="term" value="C:preribosome, large subunit precursor"/>
    <property type="evidence" value="ECO:0007669"/>
    <property type="project" value="TreeGrafter"/>
</dbReference>
<feature type="compositionally biased region" description="Polar residues" evidence="9">
    <location>
        <begin position="3510"/>
        <end position="3530"/>
    </location>
</feature>
<dbReference type="SUPFAM" id="SSF52540">
    <property type="entry name" value="P-loop containing nucleoside triphosphate hydrolases"/>
    <property type="match status" value="6"/>
</dbReference>
<dbReference type="Gene3D" id="3.40.50.300">
    <property type="entry name" value="P-loop containing nucleotide triphosphate hydrolases"/>
    <property type="match status" value="7"/>
</dbReference>
<dbReference type="InterPro" id="IPR002035">
    <property type="entry name" value="VWF_A"/>
</dbReference>
<evidence type="ECO:0000256" key="2">
    <source>
        <dbReference type="ARBA" id="ARBA00004642"/>
    </source>
</evidence>
<dbReference type="InterPro" id="IPR020815">
    <property type="entry name" value="Ribosomal_bS6_CS"/>
</dbReference>
<dbReference type="PIRSF" id="PIRSF010340">
    <property type="entry name" value="Midasin"/>
    <property type="match status" value="1"/>
</dbReference>
<feature type="compositionally biased region" description="Acidic residues" evidence="9">
    <location>
        <begin position="3415"/>
        <end position="3424"/>
    </location>
</feature>
<dbReference type="PANTHER" id="PTHR48103:SF2">
    <property type="entry name" value="MIDASIN"/>
    <property type="match status" value="1"/>
</dbReference>
<dbReference type="FunFam" id="3.40.50.300:FF:000582">
    <property type="entry name" value="Midasin"/>
    <property type="match status" value="1"/>
</dbReference>
<dbReference type="GO" id="GO:0000027">
    <property type="term" value="P:ribosomal large subunit assembly"/>
    <property type="evidence" value="ECO:0007669"/>
    <property type="project" value="InterPro"/>
</dbReference>
<protein>
    <recommendedName>
        <fullName evidence="4">Midasin</fullName>
    </recommendedName>
</protein>
<dbReference type="FunFam" id="3.40.50.300:FF:000142">
    <property type="entry name" value="Midasin"/>
    <property type="match status" value="1"/>
</dbReference>
<dbReference type="InterPro" id="IPR040848">
    <property type="entry name" value="AAA_lid_7"/>
</dbReference>
<feature type="region of interest" description="Disordered" evidence="9">
    <location>
        <begin position="3551"/>
        <end position="3573"/>
    </location>
</feature>
<organism evidence="11 12">
    <name type="scientific">Genlisea aurea</name>
    <dbReference type="NCBI Taxonomy" id="192259"/>
    <lineage>
        <taxon>Eukaryota</taxon>
        <taxon>Viridiplantae</taxon>
        <taxon>Streptophyta</taxon>
        <taxon>Embryophyta</taxon>
        <taxon>Tracheophyta</taxon>
        <taxon>Spermatophyta</taxon>
        <taxon>Magnoliopsida</taxon>
        <taxon>eudicotyledons</taxon>
        <taxon>Gunneridae</taxon>
        <taxon>Pentapetalae</taxon>
        <taxon>asterids</taxon>
        <taxon>lamiids</taxon>
        <taxon>Lamiales</taxon>
        <taxon>Lentibulariaceae</taxon>
        <taxon>Genlisea</taxon>
    </lineage>
</organism>
<keyword evidence="6" id="KW-0067">ATP-binding</keyword>
<dbReference type="GO" id="GO:0005840">
    <property type="term" value="C:ribosome"/>
    <property type="evidence" value="ECO:0007669"/>
    <property type="project" value="InterPro"/>
</dbReference>
<dbReference type="Pfam" id="PF17867">
    <property type="entry name" value="AAA_lid_7"/>
    <property type="match status" value="2"/>
</dbReference>
<dbReference type="InterPro" id="IPR041190">
    <property type="entry name" value="Midasin_AAA_lid_5"/>
</dbReference>
<evidence type="ECO:0000256" key="7">
    <source>
        <dbReference type="ARBA" id="ARBA00023186"/>
    </source>
</evidence>
<feature type="compositionally biased region" description="Acidic residues" evidence="9">
    <location>
        <begin position="3385"/>
        <end position="3406"/>
    </location>
</feature>
<dbReference type="GO" id="GO:0005654">
    <property type="term" value="C:nucleoplasm"/>
    <property type="evidence" value="ECO:0007669"/>
    <property type="project" value="UniProtKB-SubCell"/>
</dbReference>
<feature type="region of interest" description="Disordered" evidence="9">
    <location>
        <begin position="3168"/>
        <end position="3191"/>
    </location>
</feature>
<dbReference type="InterPro" id="IPR036465">
    <property type="entry name" value="vWFA_dom_sf"/>
</dbReference>